<proteinExistence type="predicted"/>
<evidence type="ECO:0000313" key="8">
    <source>
        <dbReference type="Proteomes" id="UP000051888"/>
    </source>
</evidence>
<evidence type="ECO:0000256" key="3">
    <source>
        <dbReference type="ARBA" id="ARBA00022989"/>
    </source>
</evidence>
<accession>A0A0Q3WUV8</accession>
<evidence type="ECO:0000259" key="6">
    <source>
        <dbReference type="Pfam" id="PF07291"/>
    </source>
</evidence>
<dbReference type="STRING" id="157838.AN964_03305"/>
<organism evidence="7 8">
    <name type="scientific">Heyndrickxia shackletonii</name>
    <dbReference type="NCBI Taxonomy" id="157838"/>
    <lineage>
        <taxon>Bacteria</taxon>
        <taxon>Bacillati</taxon>
        <taxon>Bacillota</taxon>
        <taxon>Bacilli</taxon>
        <taxon>Bacillales</taxon>
        <taxon>Bacillaceae</taxon>
        <taxon>Heyndrickxia</taxon>
    </lineage>
</organism>
<gene>
    <name evidence="7" type="ORF">AN964_03305</name>
</gene>
<dbReference type="PATRIC" id="fig|157838.3.peg.734"/>
<keyword evidence="4 5" id="KW-0472">Membrane</keyword>
<dbReference type="Pfam" id="PF07291">
    <property type="entry name" value="MauE"/>
    <property type="match status" value="1"/>
</dbReference>
<evidence type="ECO:0000256" key="4">
    <source>
        <dbReference type="ARBA" id="ARBA00023136"/>
    </source>
</evidence>
<dbReference type="Proteomes" id="UP000051888">
    <property type="component" value="Unassembled WGS sequence"/>
</dbReference>
<feature type="transmembrane region" description="Helical" evidence="5">
    <location>
        <begin position="113"/>
        <end position="134"/>
    </location>
</feature>
<dbReference type="InterPro" id="IPR009908">
    <property type="entry name" value="Methylamine_util_MauE"/>
</dbReference>
<dbReference type="GO" id="GO:0016020">
    <property type="term" value="C:membrane"/>
    <property type="evidence" value="ECO:0007669"/>
    <property type="project" value="UniProtKB-SubCell"/>
</dbReference>
<protein>
    <recommendedName>
        <fullName evidence="6">Methylamine utilisation protein MauE domain-containing protein</fullName>
    </recommendedName>
</protein>
<feature type="domain" description="Methylamine utilisation protein MauE" evidence="6">
    <location>
        <begin position="3"/>
        <end position="126"/>
    </location>
</feature>
<evidence type="ECO:0000313" key="7">
    <source>
        <dbReference type="EMBL" id="KQL52650.1"/>
    </source>
</evidence>
<dbReference type="GO" id="GO:0030416">
    <property type="term" value="P:methylamine metabolic process"/>
    <property type="evidence" value="ECO:0007669"/>
    <property type="project" value="InterPro"/>
</dbReference>
<comment type="subcellular location">
    <subcellularLocation>
        <location evidence="1">Membrane</location>
        <topology evidence="1">Multi-pass membrane protein</topology>
    </subcellularLocation>
</comment>
<feature type="transmembrane region" description="Helical" evidence="5">
    <location>
        <begin position="69"/>
        <end position="87"/>
    </location>
</feature>
<evidence type="ECO:0000256" key="2">
    <source>
        <dbReference type="ARBA" id="ARBA00022692"/>
    </source>
</evidence>
<feature type="transmembrane region" description="Helical" evidence="5">
    <location>
        <begin position="146"/>
        <end position="168"/>
    </location>
</feature>
<reference evidence="7 8" key="1">
    <citation type="submission" date="2015-09" db="EMBL/GenBank/DDBJ databases">
        <title>Genome sequencing project for genomic taxonomy and phylogenomics of Bacillus-like bacteria.</title>
        <authorList>
            <person name="Liu B."/>
            <person name="Wang J."/>
            <person name="Zhu Y."/>
            <person name="Liu G."/>
            <person name="Chen Q."/>
            <person name="Chen Z."/>
            <person name="Lan J."/>
            <person name="Che J."/>
            <person name="Ge C."/>
            <person name="Shi H."/>
            <person name="Pan Z."/>
            <person name="Liu X."/>
        </authorList>
    </citation>
    <scope>NUCLEOTIDE SEQUENCE [LARGE SCALE GENOMIC DNA]</scope>
    <source>
        <strain evidence="7 8">LMG 18435</strain>
    </source>
</reference>
<evidence type="ECO:0000256" key="5">
    <source>
        <dbReference type="SAM" id="Phobius"/>
    </source>
</evidence>
<name>A0A0Q3WUV8_9BACI</name>
<keyword evidence="2 5" id="KW-0812">Transmembrane</keyword>
<dbReference type="EMBL" id="LJJC01000004">
    <property type="protein sequence ID" value="KQL52650.1"/>
    <property type="molecule type" value="Genomic_DNA"/>
</dbReference>
<comment type="caution">
    <text evidence="7">The sequence shown here is derived from an EMBL/GenBank/DDBJ whole genome shotgun (WGS) entry which is preliminary data.</text>
</comment>
<feature type="transmembrane region" description="Helical" evidence="5">
    <location>
        <begin position="42"/>
        <end position="63"/>
    </location>
</feature>
<keyword evidence="8" id="KW-1185">Reference proteome</keyword>
<keyword evidence="3 5" id="KW-1133">Transmembrane helix</keyword>
<dbReference type="AlphaFoldDB" id="A0A0Q3WUV8"/>
<sequence>MEIFYFIQIFTSIIFLFSSVSKLFTLSQFINVFQSLGFNKTFSLFCAISTFLLEFSVSVFIVFKSTVSIGMIILILLIFAFLGTTIYSQIKSLKIKCNCFGNLMEDNLGKSTYYRIFFLLILFFSLTFSQNYIGITEISDTITINFVLSSINLMLFYFLFNAFGRLILMNRTRNI</sequence>
<evidence type="ECO:0000256" key="1">
    <source>
        <dbReference type="ARBA" id="ARBA00004141"/>
    </source>
</evidence>
<feature type="transmembrane region" description="Helical" evidence="5">
    <location>
        <begin position="6"/>
        <end position="30"/>
    </location>
</feature>